<dbReference type="EMBL" id="JARJCW010000073">
    <property type="protein sequence ID" value="KAJ7198254.1"/>
    <property type="molecule type" value="Genomic_DNA"/>
</dbReference>
<dbReference type="AlphaFoldDB" id="A0AAD6UZL8"/>
<organism evidence="1 2">
    <name type="scientific">Mycena pura</name>
    <dbReference type="NCBI Taxonomy" id="153505"/>
    <lineage>
        <taxon>Eukaryota</taxon>
        <taxon>Fungi</taxon>
        <taxon>Dikarya</taxon>
        <taxon>Basidiomycota</taxon>
        <taxon>Agaricomycotina</taxon>
        <taxon>Agaricomycetes</taxon>
        <taxon>Agaricomycetidae</taxon>
        <taxon>Agaricales</taxon>
        <taxon>Marasmiineae</taxon>
        <taxon>Mycenaceae</taxon>
        <taxon>Mycena</taxon>
    </lineage>
</organism>
<name>A0AAD6UZL8_9AGAR</name>
<proteinExistence type="predicted"/>
<sequence>MSQPAKALLILLPPESERKGFPAAWLEPIADKYVIDFPHWNKEPAPETDPSELNVSVEWGRFGGTNYLTPWKYGVEIAGLIMRLYYDIRGCIIPVAYIPNCCRDTYVFTLAGPCNDEGKKDFYLFTYDEPLEATVLCMFPHGFCSIADFHLSHSPGGKFVRVQPRPGGTEETEDAFLECGFYEVPGEPVKYEYEWSPDWRTRYSISEDFWRQAGLTSGESMTGYQTKRRPGCRACGAAFGVLASLSSVHDVRDRVRETAGQSVVHFLDTPASERKGFPVAWLEPIADKYVIDFAHWNKEPVPESDTVIGFSVEWSQLHTHLTSWQYGVEIAGLIIRLYYGIRGCIIPVACMPDFCQDTFVFTIAGPCNDEGKKDFYIFAYDEPLDATGLHKFQHGFSSIGDFHLNRSPDQLERVEPLPDGAAETEDAFFKCGYYKVPGESIKYECEWSPDWGTRYFNEV</sequence>
<gene>
    <name evidence="1" type="ORF">GGX14DRAFT_573497</name>
</gene>
<accession>A0AAD6UZL8</accession>
<evidence type="ECO:0000313" key="1">
    <source>
        <dbReference type="EMBL" id="KAJ7198254.1"/>
    </source>
</evidence>
<keyword evidence="2" id="KW-1185">Reference proteome</keyword>
<evidence type="ECO:0000313" key="2">
    <source>
        <dbReference type="Proteomes" id="UP001219525"/>
    </source>
</evidence>
<protein>
    <submittedName>
        <fullName evidence="1">Uncharacterized protein</fullName>
    </submittedName>
</protein>
<reference evidence="1" key="1">
    <citation type="submission" date="2023-03" db="EMBL/GenBank/DDBJ databases">
        <title>Massive genome expansion in bonnet fungi (Mycena s.s.) driven by repeated elements and novel gene families across ecological guilds.</title>
        <authorList>
            <consortium name="Lawrence Berkeley National Laboratory"/>
            <person name="Harder C.B."/>
            <person name="Miyauchi S."/>
            <person name="Viragh M."/>
            <person name="Kuo A."/>
            <person name="Thoen E."/>
            <person name="Andreopoulos B."/>
            <person name="Lu D."/>
            <person name="Skrede I."/>
            <person name="Drula E."/>
            <person name="Henrissat B."/>
            <person name="Morin E."/>
            <person name="Kohler A."/>
            <person name="Barry K."/>
            <person name="LaButti K."/>
            <person name="Morin E."/>
            <person name="Salamov A."/>
            <person name="Lipzen A."/>
            <person name="Mereny Z."/>
            <person name="Hegedus B."/>
            <person name="Baldrian P."/>
            <person name="Stursova M."/>
            <person name="Weitz H."/>
            <person name="Taylor A."/>
            <person name="Grigoriev I.V."/>
            <person name="Nagy L.G."/>
            <person name="Martin F."/>
            <person name="Kauserud H."/>
        </authorList>
    </citation>
    <scope>NUCLEOTIDE SEQUENCE</scope>
    <source>
        <strain evidence="1">9144</strain>
    </source>
</reference>
<comment type="caution">
    <text evidence="1">The sequence shown here is derived from an EMBL/GenBank/DDBJ whole genome shotgun (WGS) entry which is preliminary data.</text>
</comment>
<dbReference type="Proteomes" id="UP001219525">
    <property type="component" value="Unassembled WGS sequence"/>
</dbReference>